<dbReference type="Proteomes" id="UP000743370">
    <property type="component" value="Unassembled WGS sequence"/>
</dbReference>
<evidence type="ECO:0000256" key="1">
    <source>
        <dbReference type="SAM" id="MobiDB-lite"/>
    </source>
</evidence>
<evidence type="ECO:0000313" key="2">
    <source>
        <dbReference type="EMBL" id="KAG2399402.1"/>
    </source>
</evidence>
<feature type="compositionally biased region" description="Basic residues" evidence="1">
    <location>
        <begin position="137"/>
        <end position="159"/>
    </location>
</feature>
<proteinExistence type="predicted"/>
<organism evidence="2 3">
    <name type="scientific">Phaseolus angularis</name>
    <name type="common">Azuki bean</name>
    <name type="synonym">Vigna angularis</name>
    <dbReference type="NCBI Taxonomy" id="3914"/>
    <lineage>
        <taxon>Eukaryota</taxon>
        <taxon>Viridiplantae</taxon>
        <taxon>Streptophyta</taxon>
        <taxon>Embryophyta</taxon>
        <taxon>Tracheophyta</taxon>
        <taxon>Spermatophyta</taxon>
        <taxon>Magnoliopsida</taxon>
        <taxon>eudicotyledons</taxon>
        <taxon>Gunneridae</taxon>
        <taxon>Pentapetalae</taxon>
        <taxon>rosids</taxon>
        <taxon>fabids</taxon>
        <taxon>Fabales</taxon>
        <taxon>Fabaceae</taxon>
        <taxon>Papilionoideae</taxon>
        <taxon>50 kb inversion clade</taxon>
        <taxon>NPAAA clade</taxon>
        <taxon>indigoferoid/millettioid clade</taxon>
        <taxon>Phaseoleae</taxon>
        <taxon>Vigna</taxon>
    </lineage>
</organism>
<dbReference type="AlphaFoldDB" id="A0A8T0KK33"/>
<gene>
    <name evidence="2" type="ORF">HKW66_Vig0081160</name>
</gene>
<dbReference type="EMBL" id="JABFOF010000004">
    <property type="protein sequence ID" value="KAG2399402.1"/>
    <property type="molecule type" value="Genomic_DNA"/>
</dbReference>
<protein>
    <submittedName>
        <fullName evidence="2">Uncharacterized protein</fullName>
    </submittedName>
</protein>
<reference evidence="2 3" key="1">
    <citation type="submission" date="2020-05" db="EMBL/GenBank/DDBJ databases">
        <title>Vigna angularis (adzuki bean) Var. LongXiaoDou No. 4 denovo assembly.</title>
        <authorList>
            <person name="Xiang H."/>
        </authorList>
    </citation>
    <scope>NUCLEOTIDE SEQUENCE [LARGE SCALE GENOMIC DNA]</scope>
    <source>
        <tissue evidence="2">Leaf</tissue>
    </source>
</reference>
<accession>A0A8T0KK33</accession>
<evidence type="ECO:0000313" key="3">
    <source>
        <dbReference type="Proteomes" id="UP000743370"/>
    </source>
</evidence>
<sequence>MYKKMGLESTHLPSKVNKLPYIYLVPKVNQFSSKLGLIPIFLVSQPHTTTFSLFLTTPDYFSPPHEPAGDSCRRTPAFQERGSAPGASPAASQSQERIAQDQEAATAPRRPPPLPRTTGAESAPTGTSDNLLGLPKGHPRQARRLHGRRAAPYRSRLRRGPTGQSGGCVASREAGID</sequence>
<feature type="region of interest" description="Disordered" evidence="1">
    <location>
        <begin position="65"/>
        <end position="177"/>
    </location>
</feature>
<feature type="compositionally biased region" description="Low complexity" evidence="1">
    <location>
        <begin position="82"/>
        <end position="95"/>
    </location>
</feature>
<comment type="caution">
    <text evidence="2">The sequence shown here is derived from an EMBL/GenBank/DDBJ whole genome shotgun (WGS) entry which is preliminary data.</text>
</comment>
<name>A0A8T0KK33_PHAAN</name>